<evidence type="ECO:0000313" key="5">
    <source>
        <dbReference type="EMBL" id="MDQ0905282.1"/>
    </source>
</evidence>
<gene>
    <name evidence="5" type="ORF">QFZ22_001267</name>
</gene>
<comment type="caution">
    <text evidence="5">The sequence shown here is derived from an EMBL/GenBank/DDBJ whole genome shotgun (WGS) entry which is preliminary data.</text>
</comment>
<protein>
    <submittedName>
        <fullName evidence="5">Uncharacterized protein</fullName>
    </submittedName>
</protein>
<accession>A0AAW8F575</accession>
<evidence type="ECO:0000313" key="6">
    <source>
        <dbReference type="Proteomes" id="UP001234216"/>
    </source>
</evidence>
<evidence type="ECO:0000256" key="2">
    <source>
        <dbReference type="ARBA" id="ARBA00022833"/>
    </source>
</evidence>
<evidence type="ECO:0000256" key="1">
    <source>
        <dbReference type="ARBA" id="ARBA00022723"/>
    </source>
</evidence>
<feature type="compositionally biased region" description="Basic and acidic residues" evidence="4">
    <location>
        <begin position="249"/>
        <end position="265"/>
    </location>
</feature>
<dbReference type="Gene3D" id="3.40.50.720">
    <property type="entry name" value="NAD(P)-binding Rossmann-like Domain"/>
    <property type="match status" value="1"/>
</dbReference>
<evidence type="ECO:0000256" key="4">
    <source>
        <dbReference type="SAM" id="MobiDB-lite"/>
    </source>
</evidence>
<keyword evidence="2" id="KW-0862">Zinc</keyword>
<sequence>MADARDRFDVIIDTIASPHDLGPYLRLVAMVGTLNHLGYLGPVTVETTDLLVGRKKLSSAGSGGSPATAAMLDFCGEHGVTSDIELLPSSLPLRTRHVRPGLDGEGQEPQYVWGSIYLAARRIAAIRTRNKVAKVQNPAAERGRNDFVKAPVTDQGPHMPVDGAMTPRPRSGHRSPARSATHRNVRALGAPTVWEILEGAGIPPPTARPPCPRPGAASGAPRERHSWPATPSSCPIPPALRVCPGFLRPGRDPEGRRVTPRENRARGSCCRA</sequence>
<name>A0AAW8F575_9ACTN</name>
<dbReference type="GO" id="GO:0016616">
    <property type="term" value="F:oxidoreductase activity, acting on the CH-OH group of donors, NAD or NADP as acceptor"/>
    <property type="evidence" value="ECO:0007669"/>
    <property type="project" value="InterPro"/>
</dbReference>
<evidence type="ECO:0000256" key="3">
    <source>
        <dbReference type="ARBA" id="ARBA00023002"/>
    </source>
</evidence>
<dbReference type="EMBL" id="JAUSZV010000005">
    <property type="protein sequence ID" value="MDQ0905282.1"/>
    <property type="molecule type" value="Genomic_DNA"/>
</dbReference>
<dbReference type="AlphaFoldDB" id="A0AAW8F575"/>
<feature type="region of interest" description="Disordered" evidence="4">
    <location>
        <begin position="201"/>
        <end position="234"/>
    </location>
</feature>
<dbReference type="GO" id="GO:0046872">
    <property type="term" value="F:metal ion binding"/>
    <property type="evidence" value="ECO:0007669"/>
    <property type="project" value="UniProtKB-KW"/>
</dbReference>
<reference evidence="5" key="1">
    <citation type="submission" date="2023-07" db="EMBL/GenBank/DDBJ databases">
        <title>Comparative genomics of wheat-associated soil bacteria to identify genetic determinants of phenazine resistance.</title>
        <authorList>
            <person name="Mouncey N."/>
        </authorList>
    </citation>
    <scope>NUCLEOTIDE SEQUENCE</scope>
    <source>
        <strain evidence="5">V4I22</strain>
    </source>
</reference>
<feature type="region of interest" description="Disordered" evidence="4">
    <location>
        <begin position="149"/>
        <end position="183"/>
    </location>
</feature>
<dbReference type="InterPro" id="IPR047109">
    <property type="entry name" value="CAD-like"/>
</dbReference>
<feature type="region of interest" description="Disordered" evidence="4">
    <location>
        <begin position="247"/>
        <end position="272"/>
    </location>
</feature>
<keyword evidence="3" id="KW-0560">Oxidoreductase</keyword>
<keyword evidence="1" id="KW-0479">Metal-binding</keyword>
<organism evidence="5 6">
    <name type="scientific">Streptomyces canus</name>
    <dbReference type="NCBI Taxonomy" id="58343"/>
    <lineage>
        <taxon>Bacteria</taxon>
        <taxon>Bacillati</taxon>
        <taxon>Actinomycetota</taxon>
        <taxon>Actinomycetes</taxon>
        <taxon>Kitasatosporales</taxon>
        <taxon>Streptomycetaceae</taxon>
        <taxon>Streptomyces</taxon>
        <taxon>Streptomyces aurantiacus group</taxon>
    </lineage>
</organism>
<proteinExistence type="predicted"/>
<dbReference type="Proteomes" id="UP001234216">
    <property type="component" value="Unassembled WGS sequence"/>
</dbReference>
<dbReference type="PANTHER" id="PTHR42683">
    <property type="entry name" value="ALDEHYDE REDUCTASE"/>
    <property type="match status" value="1"/>
</dbReference>
<feature type="compositionally biased region" description="Basic residues" evidence="4">
    <location>
        <begin position="170"/>
        <end position="183"/>
    </location>
</feature>
<feature type="compositionally biased region" description="Pro residues" evidence="4">
    <location>
        <begin position="202"/>
        <end position="213"/>
    </location>
</feature>